<dbReference type="AlphaFoldDB" id="A0A2P2LJ44"/>
<sequence>MEKKIRNIIHNREIKTTQSIPFHVFESFYYKISRENCIRFINFHFIPYFFIFF</sequence>
<organism evidence="1">
    <name type="scientific">Rhizophora mucronata</name>
    <name type="common">Asiatic mangrove</name>
    <dbReference type="NCBI Taxonomy" id="61149"/>
    <lineage>
        <taxon>Eukaryota</taxon>
        <taxon>Viridiplantae</taxon>
        <taxon>Streptophyta</taxon>
        <taxon>Embryophyta</taxon>
        <taxon>Tracheophyta</taxon>
        <taxon>Spermatophyta</taxon>
        <taxon>Magnoliopsida</taxon>
        <taxon>eudicotyledons</taxon>
        <taxon>Gunneridae</taxon>
        <taxon>Pentapetalae</taxon>
        <taxon>rosids</taxon>
        <taxon>fabids</taxon>
        <taxon>Malpighiales</taxon>
        <taxon>Rhizophoraceae</taxon>
        <taxon>Rhizophora</taxon>
    </lineage>
</organism>
<accession>A0A2P2LJ44</accession>
<name>A0A2P2LJ44_RHIMU</name>
<reference evidence="1" key="1">
    <citation type="submission" date="2018-02" db="EMBL/GenBank/DDBJ databases">
        <title>Rhizophora mucronata_Transcriptome.</title>
        <authorList>
            <person name="Meera S.P."/>
            <person name="Sreeshan A."/>
            <person name="Augustine A."/>
        </authorList>
    </citation>
    <scope>NUCLEOTIDE SEQUENCE</scope>
    <source>
        <tissue evidence="1">Leaf</tissue>
    </source>
</reference>
<proteinExistence type="predicted"/>
<dbReference type="EMBL" id="GGEC01037486">
    <property type="protein sequence ID" value="MBX17970.1"/>
    <property type="molecule type" value="Transcribed_RNA"/>
</dbReference>
<protein>
    <submittedName>
        <fullName evidence="1">Uncharacterized protein</fullName>
    </submittedName>
</protein>
<evidence type="ECO:0000313" key="1">
    <source>
        <dbReference type="EMBL" id="MBX17970.1"/>
    </source>
</evidence>